<dbReference type="InterPro" id="IPR001133">
    <property type="entry name" value="NADH_UbQ_OxRdtase_chain4L/K"/>
</dbReference>
<comment type="function">
    <text evidence="1">Core subunit of the mitochondrial membrane respiratory chain NADH dehydrogenase (Complex I) that is believed to belong to the minimal assembly required for catalysis. Complex I functions in the transfer of electrons from NADH to the respiratory chain. The immediate electron acceptor for the enzyme is believed to be ubiquinone.</text>
</comment>
<proteinExistence type="inferred from homology"/>
<evidence type="ECO:0000256" key="1">
    <source>
        <dbReference type="ARBA" id="ARBA00003257"/>
    </source>
</evidence>
<comment type="catalytic activity">
    <reaction evidence="16 17">
        <text>a ubiquinone + NADH + 5 H(+)(in) = a ubiquinol + NAD(+) + 4 H(+)(out)</text>
        <dbReference type="Rhea" id="RHEA:29091"/>
        <dbReference type="Rhea" id="RHEA-COMP:9565"/>
        <dbReference type="Rhea" id="RHEA-COMP:9566"/>
        <dbReference type="ChEBI" id="CHEBI:15378"/>
        <dbReference type="ChEBI" id="CHEBI:16389"/>
        <dbReference type="ChEBI" id="CHEBI:17976"/>
        <dbReference type="ChEBI" id="CHEBI:57540"/>
        <dbReference type="ChEBI" id="CHEBI:57945"/>
        <dbReference type="EC" id="7.1.1.2"/>
    </reaction>
</comment>
<evidence type="ECO:0000256" key="13">
    <source>
        <dbReference type="ARBA" id="ARBA00023075"/>
    </source>
</evidence>
<feature type="transmembrane region" description="Helical" evidence="17">
    <location>
        <begin position="28"/>
        <end position="46"/>
    </location>
</feature>
<evidence type="ECO:0000256" key="11">
    <source>
        <dbReference type="ARBA" id="ARBA00022989"/>
    </source>
</evidence>
<keyword evidence="11 17" id="KW-1133">Transmembrane helix</keyword>
<dbReference type="EC" id="7.1.1.2" evidence="4 17"/>
<keyword evidence="9 17" id="KW-1278">Translocase</keyword>
<dbReference type="AlphaFoldDB" id="A0A346RH74"/>
<keyword evidence="8 17" id="KW-0812">Transmembrane</keyword>
<geneLocation type="mitochondrion" evidence="18"/>
<gene>
    <name evidence="18" type="primary">nad4l</name>
</gene>
<evidence type="ECO:0000256" key="15">
    <source>
        <dbReference type="ARBA" id="ARBA00023136"/>
    </source>
</evidence>
<sequence length="93" mass="11097">MMIYFSLFMFVMGLISFSLKRKYFLLMLLSLEFIMLSLFMSIYFYISSFSMEFFFLLIFLTFTVCEGVLGLSVLVKLIRNYGNDNFQSFSVLW</sequence>
<dbReference type="Gene3D" id="1.10.287.3510">
    <property type="match status" value="1"/>
</dbReference>
<keyword evidence="17" id="KW-0999">Mitochondrion inner membrane</keyword>
<evidence type="ECO:0000256" key="3">
    <source>
        <dbReference type="ARBA" id="ARBA00010519"/>
    </source>
</evidence>
<keyword evidence="13 17" id="KW-0830">Ubiquinone</keyword>
<dbReference type="Pfam" id="PF00420">
    <property type="entry name" value="Oxidored_q2"/>
    <property type="match status" value="1"/>
</dbReference>
<dbReference type="GO" id="GO:0042773">
    <property type="term" value="P:ATP synthesis coupled electron transport"/>
    <property type="evidence" value="ECO:0007669"/>
    <property type="project" value="UniProtKB-UniRule"/>
</dbReference>
<comment type="similarity">
    <text evidence="3 17">Belongs to the complex I subunit 4L family.</text>
</comment>
<keyword evidence="7 17" id="KW-0679">Respiratory chain</keyword>
<evidence type="ECO:0000256" key="17">
    <source>
        <dbReference type="RuleBase" id="RU004419"/>
    </source>
</evidence>
<accession>A0A346RH74</accession>
<keyword evidence="12 17" id="KW-0520">NAD</keyword>
<evidence type="ECO:0000256" key="5">
    <source>
        <dbReference type="ARBA" id="ARBA00016612"/>
    </source>
</evidence>
<evidence type="ECO:0000256" key="14">
    <source>
        <dbReference type="ARBA" id="ARBA00023128"/>
    </source>
</evidence>
<dbReference type="GO" id="GO:0016651">
    <property type="term" value="F:oxidoreductase activity, acting on NAD(P)H"/>
    <property type="evidence" value="ECO:0007669"/>
    <property type="project" value="InterPro"/>
</dbReference>
<dbReference type="PANTHER" id="PTHR11434">
    <property type="entry name" value="NADH-UBIQUINONE OXIDOREDUCTASE SUBUNIT ND4L"/>
    <property type="match status" value="1"/>
</dbReference>
<evidence type="ECO:0000256" key="8">
    <source>
        <dbReference type="ARBA" id="ARBA00022692"/>
    </source>
</evidence>
<evidence type="ECO:0000256" key="2">
    <source>
        <dbReference type="ARBA" id="ARBA00004225"/>
    </source>
</evidence>
<keyword evidence="15 17" id="KW-0472">Membrane</keyword>
<comment type="function">
    <text evidence="17">Core subunit of the mitochondrial membrane respiratory chain NADH dehydrogenase (Complex I) which catalyzes electron transfer from NADH through the respiratory chain, using ubiquinone as an electron acceptor.</text>
</comment>
<evidence type="ECO:0000256" key="10">
    <source>
        <dbReference type="ARBA" id="ARBA00022982"/>
    </source>
</evidence>
<dbReference type="GO" id="GO:0008137">
    <property type="term" value="F:NADH dehydrogenase (ubiquinone) activity"/>
    <property type="evidence" value="ECO:0007669"/>
    <property type="project" value="UniProtKB-EC"/>
</dbReference>
<keyword evidence="14 17" id="KW-0496">Mitochondrion</keyword>
<comment type="subcellular location">
    <subcellularLocation>
        <location evidence="17">Mitochondrion inner membrane</location>
        <topology evidence="17">Multi-pass membrane protein</topology>
    </subcellularLocation>
    <subcellularLocation>
        <location evidence="2">Mitochondrion membrane</location>
        <topology evidence="2">Multi-pass membrane protein</topology>
    </subcellularLocation>
</comment>
<protein>
    <recommendedName>
        <fullName evidence="5 17">NADH-ubiquinone oxidoreductase chain 4L</fullName>
        <ecNumber evidence="4 17">7.1.1.2</ecNumber>
    </recommendedName>
</protein>
<keyword evidence="6 17" id="KW-0813">Transport</keyword>
<reference evidence="18" key="1">
    <citation type="journal article" date="2018" name="J. ISSAAS">
        <title>The contribution of mitochondrial metagenomics to large-scale data mining and phylogenetic analysis of Coleoptera.</title>
        <authorList>
            <person name="Miller K."/>
            <person name="Linard B."/>
            <person name="Motyka M."/>
            <person name="Bocek M."/>
            <person name="Vogler A.P."/>
        </authorList>
    </citation>
    <scope>NUCLEOTIDE SEQUENCE</scope>
</reference>
<dbReference type="GO" id="GO:0030964">
    <property type="term" value="C:NADH dehydrogenase complex"/>
    <property type="evidence" value="ECO:0007669"/>
    <property type="project" value="TreeGrafter"/>
</dbReference>
<dbReference type="EMBL" id="MG193399">
    <property type="protein sequence ID" value="AXS65421.1"/>
    <property type="molecule type" value="Genomic_DNA"/>
</dbReference>
<evidence type="ECO:0000256" key="12">
    <source>
        <dbReference type="ARBA" id="ARBA00023027"/>
    </source>
</evidence>
<dbReference type="PANTHER" id="PTHR11434:SF0">
    <property type="entry name" value="NADH-UBIQUINONE OXIDOREDUCTASE CHAIN 4L"/>
    <property type="match status" value="1"/>
</dbReference>
<keyword evidence="10 17" id="KW-0249">Electron transport</keyword>
<evidence type="ECO:0000256" key="4">
    <source>
        <dbReference type="ARBA" id="ARBA00012944"/>
    </source>
</evidence>
<dbReference type="InterPro" id="IPR039428">
    <property type="entry name" value="NUOK/Mnh_C1-like"/>
</dbReference>
<evidence type="ECO:0000313" key="18">
    <source>
        <dbReference type="EMBL" id="AXS65421.1"/>
    </source>
</evidence>
<organism evidence="18">
    <name type="scientific">Coleoptera sp. 17 KM-2017</name>
    <dbReference type="NCBI Taxonomy" id="2219320"/>
    <lineage>
        <taxon>Eukaryota</taxon>
        <taxon>Metazoa</taxon>
        <taxon>Ecdysozoa</taxon>
        <taxon>Arthropoda</taxon>
        <taxon>Hexapoda</taxon>
        <taxon>Insecta</taxon>
        <taxon>Pterygota</taxon>
        <taxon>Neoptera</taxon>
        <taxon>Endopterygota</taxon>
        <taxon>Coleoptera</taxon>
    </lineage>
</organism>
<name>A0A346RH74_9COLE</name>
<dbReference type="GO" id="GO:0005743">
    <property type="term" value="C:mitochondrial inner membrane"/>
    <property type="evidence" value="ECO:0007669"/>
    <property type="project" value="UniProtKB-SubCell"/>
</dbReference>
<evidence type="ECO:0000256" key="9">
    <source>
        <dbReference type="ARBA" id="ARBA00022967"/>
    </source>
</evidence>
<evidence type="ECO:0000256" key="7">
    <source>
        <dbReference type="ARBA" id="ARBA00022660"/>
    </source>
</evidence>
<feature type="transmembrane region" description="Helical" evidence="17">
    <location>
        <begin position="53"/>
        <end position="75"/>
    </location>
</feature>
<evidence type="ECO:0000256" key="6">
    <source>
        <dbReference type="ARBA" id="ARBA00022448"/>
    </source>
</evidence>
<evidence type="ECO:0000256" key="16">
    <source>
        <dbReference type="ARBA" id="ARBA00049551"/>
    </source>
</evidence>